<keyword evidence="2" id="KW-0229">DNA integration</keyword>
<accession>A0A2T3MS30</accession>
<evidence type="ECO:0000259" key="5">
    <source>
        <dbReference type="Pfam" id="PF14659"/>
    </source>
</evidence>
<dbReference type="OrthoDB" id="102994at2"/>
<dbReference type="Gene3D" id="1.10.443.10">
    <property type="entry name" value="Intergrase catalytic core"/>
    <property type="match status" value="1"/>
</dbReference>
<comment type="similarity">
    <text evidence="1">Belongs to the 'phage' integrase family.</text>
</comment>
<keyword evidence="4" id="KW-0233">DNA recombination</keyword>
<evidence type="ECO:0000256" key="2">
    <source>
        <dbReference type="ARBA" id="ARBA00022908"/>
    </source>
</evidence>
<evidence type="ECO:0000256" key="3">
    <source>
        <dbReference type="ARBA" id="ARBA00023125"/>
    </source>
</evidence>
<reference evidence="6 7" key="1">
    <citation type="submission" date="2018-03" db="EMBL/GenBank/DDBJ databases">
        <title>Whole genome sequencing of Histamine producing bacteria.</title>
        <authorList>
            <person name="Butler K."/>
        </authorList>
    </citation>
    <scope>NUCLEOTIDE SEQUENCE [LARGE SCALE GENOMIC DNA]</scope>
    <source>
        <strain evidence="6 7">DSM 16190</strain>
    </source>
</reference>
<dbReference type="RefSeq" id="WP_107285349.1">
    <property type="nucleotide sequence ID" value="NZ_PYMC01000026.1"/>
</dbReference>
<dbReference type="PANTHER" id="PTHR30349">
    <property type="entry name" value="PHAGE INTEGRASE-RELATED"/>
    <property type="match status" value="1"/>
</dbReference>
<organism evidence="6 7">
    <name type="scientific">Photobacterium lipolyticum</name>
    <dbReference type="NCBI Taxonomy" id="266810"/>
    <lineage>
        <taxon>Bacteria</taxon>
        <taxon>Pseudomonadati</taxon>
        <taxon>Pseudomonadota</taxon>
        <taxon>Gammaproteobacteria</taxon>
        <taxon>Vibrionales</taxon>
        <taxon>Vibrionaceae</taxon>
        <taxon>Photobacterium</taxon>
    </lineage>
</organism>
<dbReference type="AlphaFoldDB" id="A0A2T3MS30"/>
<sequence>MDAAKMLESLDEATLTKLINIVQTDYQPPAEVQQNKTQMKRVGNGVSIYKQSKSKNWYARIHLPAEGIINFRQSTRTASEDEATEKAIELKLTCTLKVQEGIPLGNRKQFKEVAKQVEGFYKNRNNSNDPYYISIIHNHLLPTFGHLPIDQIKTSDIRKWHEGAGLRTQSMVSSLHTVLRRIFTIAHEDGLIKVKPEFKGAEIKKAERREDFSKEQLEEIFELLHKWSNSKERRKILSYYCIFLLETGARTGEEVINIRWCDLRRSEVQNNSGKTGKDWYARISKGKTENYNKGGRDILISASGNQSKIWEYCLTPLRILHGFENIDEAIKSERRLFEDSKGKVARFDDLFARFRKHHNLASWYKLYSFRHTYITQKIISGEEYARICSQCGTSVEMLEKHYSHATIKRFRQKDFYDR</sequence>
<feature type="domain" description="Integrase SAM-like N-terminal" evidence="5">
    <location>
        <begin position="134"/>
        <end position="161"/>
    </location>
</feature>
<proteinExistence type="inferred from homology"/>
<evidence type="ECO:0000256" key="1">
    <source>
        <dbReference type="ARBA" id="ARBA00008857"/>
    </source>
</evidence>
<dbReference type="InterPro" id="IPR050090">
    <property type="entry name" value="Tyrosine_recombinase_XerCD"/>
</dbReference>
<keyword evidence="3" id="KW-0238">DNA-binding</keyword>
<dbReference type="Gene3D" id="1.10.150.130">
    <property type="match status" value="1"/>
</dbReference>
<dbReference type="EMBL" id="PYMC01000026">
    <property type="protein sequence ID" value="PSW00292.1"/>
    <property type="molecule type" value="Genomic_DNA"/>
</dbReference>
<protein>
    <recommendedName>
        <fullName evidence="5">Integrase SAM-like N-terminal domain-containing protein</fullName>
    </recommendedName>
</protein>
<dbReference type="InterPro" id="IPR010998">
    <property type="entry name" value="Integrase_recombinase_N"/>
</dbReference>
<evidence type="ECO:0000256" key="4">
    <source>
        <dbReference type="ARBA" id="ARBA00023172"/>
    </source>
</evidence>
<keyword evidence="7" id="KW-1185">Reference proteome</keyword>
<dbReference type="InterPro" id="IPR013762">
    <property type="entry name" value="Integrase-like_cat_sf"/>
</dbReference>
<gene>
    <name evidence="6" type="ORF">C9I89_21325</name>
</gene>
<evidence type="ECO:0000313" key="7">
    <source>
        <dbReference type="Proteomes" id="UP000240904"/>
    </source>
</evidence>
<evidence type="ECO:0000313" key="6">
    <source>
        <dbReference type="EMBL" id="PSW00292.1"/>
    </source>
</evidence>
<dbReference type="Proteomes" id="UP000240904">
    <property type="component" value="Unassembled WGS sequence"/>
</dbReference>
<name>A0A2T3MS30_9GAMM</name>
<dbReference type="GO" id="GO:0003677">
    <property type="term" value="F:DNA binding"/>
    <property type="evidence" value="ECO:0007669"/>
    <property type="project" value="UniProtKB-KW"/>
</dbReference>
<dbReference type="InterPro" id="IPR004107">
    <property type="entry name" value="Integrase_SAM-like_N"/>
</dbReference>
<dbReference type="GO" id="GO:0006310">
    <property type="term" value="P:DNA recombination"/>
    <property type="evidence" value="ECO:0007669"/>
    <property type="project" value="UniProtKB-KW"/>
</dbReference>
<dbReference type="InterPro" id="IPR011010">
    <property type="entry name" value="DNA_brk_join_enz"/>
</dbReference>
<dbReference type="SUPFAM" id="SSF56349">
    <property type="entry name" value="DNA breaking-rejoining enzymes"/>
    <property type="match status" value="1"/>
</dbReference>
<comment type="caution">
    <text evidence="6">The sequence shown here is derived from an EMBL/GenBank/DDBJ whole genome shotgun (WGS) entry which is preliminary data.</text>
</comment>
<dbReference type="PANTHER" id="PTHR30349:SF41">
    <property type="entry name" value="INTEGRASE_RECOMBINASE PROTEIN MJ0367-RELATED"/>
    <property type="match status" value="1"/>
</dbReference>
<dbReference type="GO" id="GO:0015074">
    <property type="term" value="P:DNA integration"/>
    <property type="evidence" value="ECO:0007669"/>
    <property type="project" value="UniProtKB-KW"/>
</dbReference>
<dbReference type="Pfam" id="PF14659">
    <property type="entry name" value="Phage_int_SAM_3"/>
    <property type="match status" value="1"/>
</dbReference>